<proteinExistence type="predicted"/>
<dbReference type="InterPro" id="IPR025101">
    <property type="entry name" value="DUF4012"/>
</dbReference>
<sequence length="593" mass="61238">MTNPLLPRPARTAGRILVWMLLILLVLVAAAVVWLGVRASLAASHLRAAESTARSVAADIDDPATVSERLPAIARETAAARSLTSDPVWAAAEGLPWIGDQLSAVGVVTAALDEVAGTALVPLIDVASDFSLDALRPVDGRFDLTGLTDLKPAAEAGAAEIGRAAEAVDGIDLGGVLPPLAESVADISALLHTVHDGADAVARATALMPRMLGQEGPRNYLVVFQNNAEWRSLGGIVGAMAVIHTDDGAISLSAQGSSSDFTKYTDPVLDIGEELAAITAGKPAQWIQNATQVPEFPLAARVSAEMWARETGTQVDGVLSLDPVALSYLLEATGPVALPSGDVLTGENATQLLLNDVYQRYERPADQDAFFELAAAAVFAALSDGSTDPGALVSGLARAGEEHRLLIWNADEAEQAILDGTTLQGGLPVTDAEQTSFGVYLNDGTGSKMDYYMHVGTDVQWCTGTTGAQEAALLVRLRDDAPADAADLPSYITGGGGFGTPAGVTNTVAYLYLPRGSELVSATATGGGPTPGFSTASDRDHPVLTWATDLRPGEEATALIRVRTPVTDSLLVRATPVIPGTSATLEGACAGLG</sequence>
<comment type="caution">
    <text evidence="2">The sequence shown here is derived from an EMBL/GenBank/DDBJ whole genome shotgun (WGS) entry which is preliminary data.</text>
</comment>
<name>A0A5N0TFQ9_9MICO</name>
<evidence type="ECO:0000313" key="3">
    <source>
        <dbReference type="Proteomes" id="UP000326838"/>
    </source>
</evidence>
<keyword evidence="1" id="KW-0812">Transmembrane</keyword>
<keyword evidence="1" id="KW-1133">Transmembrane helix</keyword>
<dbReference type="AlphaFoldDB" id="A0A5N0TFQ9"/>
<dbReference type="Pfam" id="PF13196">
    <property type="entry name" value="DUF4012"/>
    <property type="match status" value="1"/>
</dbReference>
<evidence type="ECO:0000313" key="2">
    <source>
        <dbReference type="EMBL" id="KAA9133870.1"/>
    </source>
</evidence>
<dbReference type="EMBL" id="VYUY01000009">
    <property type="protein sequence ID" value="KAA9133870.1"/>
    <property type="molecule type" value="Genomic_DNA"/>
</dbReference>
<feature type="transmembrane region" description="Helical" evidence="1">
    <location>
        <begin position="16"/>
        <end position="37"/>
    </location>
</feature>
<organism evidence="2 3">
    <name type="scientific">Microbacterium caowuchunii</name>
    <dbReference type="NCBI Taxonomy" id="2614638"/>
    <lineage>
        <taxon>Bacteria</taxon>
        <taxon>Bacillati</taxon>
        <taxon>Actinomycetota</taxon>
        <taxon>Actinomycetes</taxon>
        <taxon>Micrococcales</taxon>
        <taxon>Microbacteriaceae</taxon>
        <taxon>Microbacterium</taxon>
    </lineage>
</organism>
<reference evidence="3" key="1">
    <citation type="submission" date="2019-09" db="EMBL/GenBank/DDBJ databases">
        <title>Mumia zhuanghuii sp. nov. isolated from the intestinal contents of plateau pika (Ochotona curzoniae) in the Qinghai-Tibet plateau of China.</title>
        <authorList>
            <person name="Tian Z."/>
        </authorList>
    </citation>
    <scope>NUCLEOTIDE SEQUENCE [LARGE SCALE GENOMIC DNA]</scope>
    <source>
        <strain evidence="3">L-033</strain>
    </source>
</reference>
<accession>A0A5N0TFQ9</accession>
<evidence type="ECO:0000256" key="1">
    <source>
        <dbReference type="SAM" id="Phobius"/>
    </source>
</evidence>
<gene>
    <name evidence="2" type="ORF">F6B40_09035</name>
</gene>
<protein>
    <submittedName>
        <fullName evidence="2">DUF4012 domain-containing protein</fullName>
    </submittedName>
</protein>
<keyword evidence="3" id="KW-1185">Reference proteome</keyword>
<keyword evidence="1" id="KW-0472">Membrane</keyword>
<dbReference type="RefSeq" id="WP_150893191.1">
    <property type="nucleotide sequence ID" value="NZ_VYUY01000009.1"/>
</dbReference>
<dbReference type="Proteomes" id="UP000326838">
    <property type="component" value="Unassembled WGS sequence"/>
</dbReference>